<protein>
    <submittedName>
        <fullName evidence="1">Uncharacterized protein</fullName>
    </submittedName>
</protein>
<dbReference type="AlphaFoldDB" id="A0A8X6SMF9"/>
<sequence>MHDAILAGIEAYKFHMSSDISFHSCCKDASSSTKLVGCTTCCPKLSQICSIGDKSGDQEGQERLKRWKQSLVTSLPCVSEYCLVEKWLMGDLP</sequence>
<organism evidence="1 2">
    <name type="scientific">Trichonephila clavipes</name>
    <name type="common">Golden silk orbweaver</name>
    <name type="synonym">Nephila clavipes</name>
    <dbReference type="NCBI Taxonomy" id="2585209"/>
    <lineage>
        <taxon>Eukaryota</taxon>
        <taxon>Metazoa</taxon>
        <taxon>Ecdysozoa</taxon>
        <taxon>Arthropoda</taxon>
        <taxon>Chelicerata</taxon>
        <taxon>Arachnida</taxon>
        <taxon>Araneae</taxon>
        <taxon>Araneomorphae</taxon>
        <taxon>Entelegynae</taxon>
        <taxon>Araneoidea</taxon>
        <taxon>Nephilidae</taxon>
        <taxon>Trichonephila</taxon>
    </lineage>
</organism>
<reference evidence="1" key="1">
    <citation type="submission" date="2020-08" db="EMBL/GenBank/DDBJ databases">
        <title>Multicomponent nature underlies the extraordinary mechanical properties of spider dragline silk.</title>
        <authorList>
            <person name="Kono N."/>
            <person name="Nakamura H."/>
            <person name="Mori M."/>
            <person name="Yoshida Y."/>
            <person name="Ohtoshi R."/>
            <person name="Malay A.D."/>
            <person name="Moran D.A.P."/>
            <person name="Tomita M."/>
            <person name="Numata K."/>
            <person name="Arakawa K."/>
        </authorList>
    </citation>
    <scope>NUCLEOTIDE SEQUENCE</scope>
</reference>
<comment type="caution">
    <text evidence="1">The sequence shown here is derived from an EMBL/GenBank/DDBJ whole genome shotgun (WGS) entry which is preliminary data.</text>
</comment>
<keyword evidence="2" id="KW-1185">Reference proteome</keyword>
<dbReference type="EMBL" id="BMAU01021327">
    <property type="protein sequence ID" value="GFY14275.1"/>
    <property type="molecule type" value="Genomic_DNA"/>
</dbReference>
<evidence type="ECO:0000313" key="2">
    <source>
        <dbReference type="Proteomes" id="UP000887159"/>
    </source>
</evidence>
<accession>A0A8X6SMF9</accession>
<evidence type="ECO:0000313" key="1">
    <source>
        <dbReference type="EMBL" id="GFY14275.1"/>
    </source>
</evidence>
<name>A0A8X6SMF9_TRICX</name>
<proteinExistence type="predicted"/>
<dbReference type="Proteomes" id="UP000887159">
    <property type="component" value="Unassembled WGS sequence"/>
</dbReference>
<gene>
    <name evidence="1" type="ORF">TNCV_3614631</name>
</gene>